<dbReference type="Proteomes" id="UP001165960">
    <property type="component" value="Unassembled WGS sequence"/>
</dbReference>
<keyword evidence="2" id="KW-1185">Reference proteome</keyword>
<proteinExistence type="predicted"/>
<reference evidence="1" key="1">
    <citation type="submission" date="2022-04" db="EMBL/GenBank/DDBJ databases">
        <title>Genome of the entomopathogenic fungus Entomophthora muscae.</title>
        <authorList>
            <person name="Elya C."/>
            <person name="Lovett B.R."/>
            <person name="Lee E."/>
            <person name="Macias A.M."/>
            <person name="Hajek A.E."/>
            <person name="De Bivort B.L."/>
            <person name="Kasson M.T."/>
            <person name="De Fine Licht H.H."/>
            <person name="Stajich J.E."/>
        </authorList>
    </citation>
    <scope>NUCLEOTIDE SEQUENCE</scope>
    <source>
        <strain evidence="1">Berkeley</strain>
    </source>
</reference>
<name>A0ACC2UP98_9FUNG</name>
<accession>A0ACC2UP98</accession>
<protein>
    <submittedName>
        <fullName evidence="1">Uncharacterized protein</fullName>
    </submittedName>
</protein>
<sequence>MRIILLKEILSMFELTSLIYYLVIAGVTYWAYNVYHSLFLSPLKDIPGPLILQIFPFYKGIARFQGLEHSEEVYYHEVYGPTVRLGWNRVIFASPEAASEIYSTHAYKKGPFYKVMRSAGVTVFSTDDREFHQKRKRIIAPAFSQKYIDSLDESIRRAGIEPMIEILDRHASEGSMADLYLLFGSSTIDVIGEVSFGKTFNTIRAGGHPFVKWFSQSQVYNAFYLIFPFLLGLKSPPLRKMQAFGIQAVENFLKGPQKDSIMKMLIESTDPETGDKLSIEEVVSEATLQIIAGSDSTSNTMTWTFYLVMKHPQIYKRLVEELVEAFPNKDSSITIPDIKAAKLPFMEAVIKESMRLMPAAQRAFERLVPEGGRKIHGYFIPEGTIVGANILALHTLKALWGEDAQEFKPERWLSGQLEPEGKWMPFLIGPRACLGRHLAMAETRLVVANLFRKYEFTFISPDQTLTPFTIAFTRPKEECFHVYVTTWET</sequence>
<dbReference type="EMBL" id="QTSX02000076">
    <property type="protein sequence ID" value="KAJ9088945.1"/>
    <property type="molecule type" value="Genomic_DNA"/>
</dbReference>
<comment type="caution">
    <text evidence="1">The sequence shown here is derived from an EMBL/GenBank/DDBJ whole genome shotgun (WGS) entry which is preliminary data.</text>
</comment>
<evidence type="ECO:0000313" key="1">
    <source>
        <dbReference type="EMBL" id="KAJ9088945.1"/>
    </source>
</evidence>
<organism evidence="1 2">
    <name type="scientific">Entomophthora muscae</name>
    <dbReference type="NCBI Taxonomy" id="34485"/>
    <lineage>
        <taxon>Eukaryota</taxon>
        <taxon>Fungi</taxon>
        <taxon>Fungi incertae sedis</taxon>
        <taxon>Zoopagomycota</taxon>
        <taxon>Entomophthoromycotina</taxon>
        <taxon>Entomophthoromycetes</taxon>
        <taxon>Entomophthorales</taxon>
        <taxon>Entomophthoraceae</taxon>
        <taxon>Entomophthora</taxon>
    </lineage>
</organism>
<gene>
    <name evidence="1" type="ORF">DSO57_1017888</name>
</gene>
<evidence type="ECO:0000313" key="2">
    <source>
        <dbReference type="Proteomes" id="UP001165960"/>
    </source>
</evidence>